<evidence type="ECO:0000256" key="4">
    <source>
        <dbReference type="ARBA" id="ARBA00022692"/>
    </source>
</evidence>
<accession>A0A650FKR2</accession>
<evidence type="ECO:0000256" key="5">
    <source>
        <dbReference type="ARBA" id="ARBA00022857"/>
    </source>
</evidence>
<dbReference type="GO" id="GO:0035336">
    <property type="term" value="P:long-chain fatty-acyl-CoA metabolic process"/>
    <property type="evidence" value="ECO:0007669"/>
    <property type="project" value="TreeGrafter"/>
</dbReference>
<feature type="transmembrane region" description="Helical" evidence="10">
    <location>
        <begin position="490"/>
        <end position="510"/>
    </location>
</feature>
<dbReference type="CDD" id="cd09071">
    <property type="entry name" value="FAR_C"/>
    <property type="match status" value="1"/>
</dbReference>
<evidence type="ECO:0000256" key="1">
    <source>
        <dbReference type="ARBA" id="ARBA00004141"/>
    </source>
</evidence>
<proteinExistence type="evidence at transcript level"/>
<gene>
    <name evidence="13" type="primary">far15a</name>
</gene>
<dbReference type="GO" id="GO:0102965">
    <property type="term" value="F:alcohol-forming long-chain fatty acyl-CoA reductase activity"/>
    <property type="evidence" value="ECO:0007669"/>
    <property type="project" value="UniProtKB-EC"/>
</dbReference>
<dbReference type="InterPro" id="IPR036291">
    <property type="entry name" value="NAD(P)-bd_dom_sf"/>
</dbReference>
<dbReference type="InterPro" id="IPR033640">
    <property type="entry name" value="FAR_C"/>
</dbReference>
<evidence type="ECO:0000259" key="11">
    <source>
        <dbReference type="Pfam" id="PF03015"/>
    </source>
</evidence>
<sequence>MSEIDQIYKTMRDDTEAIGDGQEESRICKFFENKTLFITGATGFMGKCLLEKLLRSVPVKHIYIMMRERKNSTLVEQTNKYFKHVMFDVLHKENPNFRDKVTVMKGDLISDNLGLSTEDRNTIIREVDIMYHNAANVKFDIRISLSLRINVLGTKKMLELARECKKLSIFVYVSTAYSHCYQKKIEEEFYTPPADLKAAYDAIKADEETQNGLSEEDLKTLIGKHPNIYTYTKSIAEDLVKQHAKDLPFVHVIYRPSIVISAYNEPLPGWVGNANGPVNVFLGAGLGVIHTAYHHGHPLDFIPSDYTINSLLAITWDTPNRWKKEQEDALIYNYSSSTTNPISLPQLYNFLKHEWQEASVKTVWVNSIYFTSNKWLFYFLHLLFHFIPACFLDLFLILTGRKPKIVSIVIKITQNLDKIDYFGNGNWRIYMPNTIKVLDKMNSKDREVFCCDIRELCWQNYSWVMWRGLKVYFLKEDLNSKAGVRRYTQIWYIHHSILTMLFGLACYFFISVFKLFV</sequence>
<comment type="similarity">
    <text evidence="2 10">Belongs to the fatty acyl-CoA reductase family.</text>
</comment>
<keyword evidence="7 10" id="KW-0443">Lipid metabolism</keyword>
<dbReference type="FunFam" id="3.40.50.720:FF:000143">
    <property type="entry name" value="Fatty acyl-CoA reductase"/>
    <property type="match status" value="1"/>
</dbReference>
<dbReference type="GO" id="GO:0005777">
    <property type="term" value="C:peroxisome"/>
    <property type="evidence" value="ECO:0007669"/>
    <property type="project" value="TreeGrafter"/>
</dbReference>
<comment type="function">
    <text evidence="10">Catalyzes the reduction of fatty acyl-CoA to fatty alcohols.</text>
</comment>
<dbReference type="EC" id="1.2.1.84" evidence="10"/>
<evidence type="ECO:0000256" key="8">
    <source>
        <dbReference type="ARBA" id="ARBA00023136"/>
    </source>
</evidence>
<name>A0A650FKR2_9HYME</name>
<dbReference type="GO" id="GO:0016020">
    <property type="term" value="C:membrane"/>
    <property type="evidence" value="ECO:0007669"/>
    <property type="project" value="UniProtKB-SubCell"/>
</dbReference>
<dbReference type="PANTHER" id="PTHR11011:SF60">
    <property type="entry name" value="FATTY ACYL-COA REDUCTASE-RELATED"/>
    <property type="match status" value="1"/>
</dbReference>
<evidence type="ECO:0000259" key="12">
    <source>
        <dbReference type="Pfam" id="PF07993"/>
    </source>
</evidence>
<feature type="domain" description="Thioester reductase (TE)" evidence="12">
    <location>
        <begin position="38"/>
        <end position="310"/>
    </location>
</feature>
<dbReference type="EMBL" id="MN567137">
    <property type="protein sequence ID" value="QGV11537.1"/>
    <property type="molecule type" value="mRNA"/>
</dbReference>
<dbReference type="SUPFAM" id="SSF51735">
    <property type="entry name" value="NAD(P)-binding Rossmann-fold domains"/>
    <property type="match status" value="1"/>
</dbReference>
<reference evidence="13" key="1">
    <citation type="submission" date="2019-09" db="EMBL/GenBank/DDBJ databases">
        <title>Transcriptome expression in two lineages of Tetrastichus brontispae, implications in the parasitic wasp host-speciation.</title>
        <authorList>
            <person name="Sanchez-Garcia F.J."/>
            <person name="Hou Y."/>
            <person name="Tang B."/>
        </authorList>
    </citation>
    <scope>NUCLEOTIDE SEQUENCE</scope>
</reference>
<feature type="transmembrane region" description="Helical" evidence="10">
    <location>
        <begin position="375"/>
        <end position="398"/>
    </location>
</feature>
<dbReference type="GO" id="GO:0080019">
    <property type="term" value="F:alcohol-forming very long-chain fatty acyl-CoA reductase activity"/>
    <property type="evidence" value="ECO:0007669"/>
    <property type="project" value="InterPro"/>
</dbReference>
<dbReference type="CDD" id="cd05236">
    <property type="entry name" value="FAR-N_SDR_e"/>
    <property type="match status" value="1"/>
</dbReference>
<evidence type="ECO:0000256" key="9">
    <source>
        <dbReference type="ARBA" id="ARBA00052530"/>
    </source>
</evidence>
<protein>
    <recommendedName>
        <fullName evidence="10">Fatty acyl-CoA reductase</fullName>
        <ecNumber evidence="10">1.2.1.84</ecNumber>
    </recommendedName>
</protein>
<keyword evidence="5 10" id="KW-0521">NADP</keyword>
<dbReference type="Pfam" id="PF03015">
    <property type="entry name" value="Sterile"/>
    <property type="match status" value="1"/>
</dbReference>
<dbReference type="PANTHER" id="PTHR11011">
    <property type="entry name" value="MALE STERILITY PROTEIN 2-RELATED"/>
    <property type="match status" value="1"/>
</dbReference>
<comment type="subcellular location">
    <subcellularLocation>
        <location evidence="1">Membrane</location>
        <topology evidence="1">Multi-pass membrane protein</topology>
    </subcellularLocation>
</comment>
<evidence type="ECO:0000256" key="6">
    <source>
        <dbReference type="ARBA" id="ARBA00022989"/>
    </source>
</evidence>
<dbReference type="InterPro" id="IPR013120">
    <property type="entry name" value="FAR_NAD-bd"/>
</dbReference>
<keyword evidence="6 10" id="KW-1133">Transmembrane helix</keyword>
<evidence type="ECO:0000256" key="10">
    <source>
        <dbReference type="RuleBase" id="RU363097"/>
    </source>
</evidence>
<evidence type="ECO:0000256" key="7">
    <source>
        <dbReference type="ARBA" id="ARBA00023098"/>
    </source>
</evidence>
<keyword evidence="10" id="KW-0560">Oxidoreductase</keyword>
<evidence type="ECO:0000256" key="3">
    <source>
        <dbReference type="ARBA" id="ARBA00022516"/>
    </source>
</evidence>
<comment type="catalytic activity">
    <reaction evidence="9 10">
        <text>a long-chain fatty acyl-CoA + 2 NADPH + 2 H(+) = a long-chain primary fatty alcohol + 2 NADP(+) + CoA</text>
        <dbReference type="Rhea" id="RHEA:52716"/>
        <dbReference type="ChEBI" id="CHEBI:15378"/>
        <dbReference type="ChEBI" id="CHEBI:57287"/>
        <dbReference type="ChEBI" id="CHEBI:57783"/>
        <dbReference type="ChEBI" id="CHEBI:58349"/>
        <dbReference type="ChEBI" id="CHEBI:77396"/>
        <dbReference type="ChEBI" id="CHEBI:83139"/>
        <dbReference type="EC" id="1.2.1.84"/>
    </reaction>
</comment>
<dbReference type="InterPro" id="IPR026055">
    <property type="entry name" value="FAR"/>
</dbReference>
<keyword evidence="3 10" id="KW-0444">Lipid biosynthesis</keyword>
<feature type="domain" description="Fatty acyl-CoA reductase C-terminal" evidence="11">
    <location>
        <begin position="384"/>
        <end position="476"/>
    </location>
</feature>
<dbReference type="AlphaFoldDB" id="A0A650FKR2"/>
<evidence type="ECO:0000313" key="13">
    <source>
        <dbReference type="EMBL" id="QGV11537.1"/>
    </source>
</evidence>
<keyword evidence="8 10" id="KW-0472">Membrane</keyword>
<dbReference type="Pfam" id="PF07993">
    <property type="entry name" value="NAD_binding_4"/>
    <property type="match status" value="1"/>
</dbReference>
<evidence type="ECO:0000256" key="2">
    <source>
        <dbReference type="ARBA" id="ARBA00005928"/>
    </source>
</evidence>
<keyword evidence="4 10" id="KW-0812">Transmembrane</keyword>
<dbReference type="Gene3D" id="3.40.50.720">
    <property type="entry name" value="NAD(P)-binding Rossmann-like Domain"/>
    <property type="match status" value="1"/>
</dbReference>
<organism evidence="13">
    <name type="scientific">Tetrastichus brontispae</name>
    <dbReference type="NCBI Taxonomy" id="2033808"/>
    <lineage>
        <taxon>Eukaryota</taxon>
        <taxon>Metazoa</taxon>
        <taxon>Ecdysozoa</taxon>
        <taxon>Arthropoda</taxon>
        <taxon>Hexapoda</taxon>
        <taxon>Insecta</taxon>
        <taxon>Pterygota</taxon>
        <taxon>Neoptera</taxon>
        <taxon>Endopterygota</taxon>
        <taxon>Hymenoptera</taxon>
        <taxon>Apocrita</taxon>
        <taxon>Proctotrupomorpha</taxon>
        <taxon>Chalcidoidea</taxon>
        <taxon>Eulophidae</taxon>
        <taxon>Tetrastichinae</taxon>
        <taxon>Tetrastichus</taxon>
    </lineage>
</organism>